<gene>
    <name evidence="5" type="ORF">QTN89_12080</name>
</gene>
<dbReference type="Gene3D" id="3.40.50.2300">
    <property type="match status" value="1"/>
</dbReference>
<name>A0ABT7PJ05_9BACT</name>
<comment type="caution">
    <text evidence="5">The sequence shown here is derived from an EMBL/GenBank/DDBJ whole genome shotgun (WGS) entry which is preliminary data.</text>
</comment>
<protein>
    <submittedName>
        <fullName evidence="5">Response regulator</fullName>
    </submittedName>
</protein>
<dbReference type="SMART" id="SM00448">
    <property type="entry name" value="REC"/>
    <property type="match status" value="1"/>
</dbReference>
<dbReference type="Pfam" id="PF00072">
    <property type="entry name" value="Response_reg"/>
    <property type="match status" value="1"/>
</dbReference>
<dbReference type="EMBL" id="JASZZN010000007">
    <property type="protein sequence ID" value="MDM4016171.1"/>
    <property type="molecule type" value="Genomic_DNA"/>
</dbReference>
<evidence type="ECO:0000313" key="5">
    <source>
        <dbReference type="EMBL" id="MDM4016171.1"/>
    </source>
</evidence>
<dbReference type="InterPro" id="IPR011006">
    <property type="entry name" value="CheY-like_superfamily"/>
</dbReference>
<evidence type="ECO:0000313" key="6">
    <source>
        <dbReference type="Proteomes" id="UP001239462"/>
    </source>
</evidence>
<feature type="domain" description="Response regulatory" evidence="4">
    <location>
        <begin position="7"/>
        <end position="122"/>
    </location>
</feature>
<evidence type="ECO:0000256" key="1">
    <source>
        <dbReference type="ARBA" id="ARBA00022553"/>
    </source>
</evidence>
<dbReference type="PROSITE" id="PS50110">
    <property type="entry name" value="RESPONSE_REGULATORY"/>
    <property type="match status" value="1"/>
</dbReference>
<evidence type="ECO:0000256" key="3">
    <source>
        <dbReference type="PROSITE-ProRule" id="PRU00169"/>
    </source>
</evidence>
<dbReference type="SUPFAM" id="SSF52172">
    <property type="entry name" value="CheY-like"/>
    <property type="match status" value="1"/>
</dbReference>
<evidence type="ECO:0000259" key="4">
    <source>
        <dbReference type="PROSITE" id="PS50110"/>
    </source>
</evidence>
<dbReference type="InterPro" id="IPR001789">
    <property type="entry name" value="Sig_transdc_resp-reg_receiver"/>
</dbReference>
<feature type="modified residue" description="4-aspartylphosphate" evidence="3">
    <location>
        <position position="56"/>
    </location>
</feature>
<sequence length="151" mass="16215">MTSENKNILLAEDNPGLARVLSFKFLSCGFEPITCADGHSAWCAFEQQEIAAVVTDHEMPGLSGLELIARVKQVRPDMPCFLVSGRKLELVRDRRVKELGIVDVFGKPFSPSSIVNSVADSLKIALVGPPIVLPIRFPATAGGSFIPGPSP</sequence>
<dbReference type="CDD" id="cd00156">
    <property type="entry name" value="REC"/>
    <property type="match status" value="1"/>
</dbReference>
<dbReference type="RefSeq" id="WP_149495979.1">
    <property type="nucleotide sequence ID" value="NZ_CP141221.1"/>
</dbReference>
<dbReference type="InterPro" id="IPR050595">
    <property type="entry name" value="Bact_response_regulator"/>
</dbReference>
<proteinExistence type="predicted"/>
<keyword evidence="1 3" id="KW-0597">Phosphoprotein</keyword>
<keyword evidence="6" id="KW-1185">Reference proteome</keyword>
<keyword evidence="2" id="KW-0902">Two-component regulatory system</keyword>
<reference evidence="5 6" key="1">
    <citation type="submission" date="2023-06" db="EMBL/GenBank/DDBJ databases">
        <title>Roseiconus lacunae JC819 isolated from Gulf of Mannar region, Tamil Nadu.</title>
        <authorList>
            <person name="Pk S."/>
            <person name="Ch S."/>
            <person name="Ch V.R."/>
        </authorList>
    </citation>
    <scope>NUCLEOTIDE SEQUENCE [LARGE SCALE GENOMIC DNA]</scope>
    <source>
        <strain evidence="5 6">JC819</strain>
    </source>
</reference>
<dbReference type="PANTHER" id="PTHR44591:SF14">
    <property type="entry name" value="PROTEIN PILG"/>
    <property type="match status" value="1"/>
</dbReference>
<organism evidence="5 6">
    <name type="scientific">Roseiconus lacunae</name>
    <dbReference type="NCBI Taxonomy" id="2605694"/>
    <lineage>
        <taxon>Bacteria</taxon>
        <taxon>Pseudomonadati</taxon>
        <taxon>Planctomycetota</taxon>
        <taxon>Planctomycetia</taxon>
        <taxon>Pirellulales</taxon>
        <taxon>Pirellulaceae</taxon>
        <taxon>Roseiconus</taxon>
    </lineage>
</organism>
<evidence type="ECO:0000256" key="2">
    <source>
        <dbReference type="ARBA" id="ARBA00023012"/>
    </source>
</evidence>
<dbReference type="Proteomes" id="UP001239462">
    <property type="component" value="Unassembled WGS sequence"/>
</dbReference>
<accession>A0ABT7PJ05</accession>
<dbReference type="PANTHER" id="PTHR44591">
    <property type="entry name" value="STRESS RESPONSE REGULATOR PROTEIN 1"/>
    <property type="match status" value="1"/>
</dbReference>